<accession>A0A0F9C4C8</accession>
<reference evidence="1" key="1">
    <citation type="journal article" date="2015" name="Nature">
        <title>Complex archaea that bridge the gap between prokaryotes and eukaryotes.</title>
        <authorList>
            <person name="Spang A."/>
            <person name="Saw J.H."/>
            <person name="Jorgensen S.L."/>
            <person name="Zaremba-Niedzwiedzka K."/>
            <person name="Martijn J."/>
            <person name="Lind A.E."/>
            <person name="van Eijk R."/>
            <person name="Schleper C."/>
            <person name="Guy L."/>
            <person name="Ettema T.J."/>
        </authorList>
    </citation>
    <scope>NUCLEOTIDE SEQUENCE</scope>
</reference>
<dbReference type="AlphaFoldDB" id="A0A0F9C4C8"/>
<feature type="non-terminal residue" evidence="1">
    <location>
        <position position="36"/>
    </location>
</feature>
<dbReference type="EMBL" id="LAZR01048621">
    <property type="protein sequence ID" value="KKK91506.1"/>
    <property type="molecule type" value="Genomic_DNA"/>
</dbReference>
<organism evidence="1">
    <name type="scientific">marine sediment metagenome</name>
    <dbReference type="NCBI Taxonomy" id="412755"/>
    <lineage>
        <taxon>unclassified sequences</taxon>
        <taxon>metagenomes</taxon>
        <taxon>ecological metagenomes</taxon>
    </lineage>
</organism>
<evidence type="ECO:0000313" key="1">
    <source>
        <dbReference type="EMBL" id="KKK91506.1"/>
    </source>
</evidence>
<proteinExistence type="predicted"/>
<name>A0A0F9C4C8_9ZZZZ</name>
<gene>
    <name evidence="1" type="ORF">LCGC14_2712250</name>
</gene>
<comment type="caution">
    <text evidence="1">The sequence shown here is derived from an EMBL/GenBank/DDBJ whole genome shotgun (WGS) entry which is preliminary data.</text>
</comment>
<protein>
    <submittedName>
        <fullName evidence="1">Uncharacterized protein</fullName>
    </submittedName>
</protein>
<sequence>MLYKEEVERAIANLQKIQSRINQIYKYHKLDRDTCT</sequence>